<dbReference type="EMBL" id="SLWL01000009">
    <property type="protein sequence ID" value="TCO12366.1"/>
    <property type="molecule type" value="Genomic_DNA"/>
</dbReference>
<dbReference type="Proteomes" id="UP000294881">
    <property type="component" value="Unassembled WGS sequence"/>
</dbReference>
<evidence type="ECO:0000313" key="2">
    <source>
        <dbReference type="Proteomes" id="UP000294881"/>
    </source>
</evidence>
<dbReference type="PROSITE" id="PS51257">
    <property type="entry name" value="PROKAR_LIPOPROTEIN"/>
    <property type="match status" value="1"/>
</dbReference>
<dbReference type="AlphaFoldDB" id="A0A4R2GRE5"/>
<reference evidence="1 2" key="1">
    <citation type="submission" date="2019-03" db="EMBL/GenBank/DDBJ databases">
        <title>Genomic Encyclopedia of Type Strains, Phase IV (KMG-IV): sequencing the most valuable type-strain genomes for metagenomic binning, comparative biology and taxonomic classification.</title>
        <authorList>
            <person name="Goeker M."/>
        </authorList>
    </citation>
    <scope>NUCLEOTIDE SEQUENCE [LARGE SCALE GENOMIC DNA]</scope>
    <source>
        <strain evidence="1 2">DSM 22958</strain>
    </source>
</reference>
<organism evidence="1 2">
    <name type="scientific">Camelimonas lactis</name>
    <dbReference type="NCBI Taxonomy" id="659006"/>
    <lineage>
        <taxon>Bacteria</taxon>
        <taxon>Pseudomonadati</taxon>
        <taxon>Pseudomonadota</taxon>
        <taxon>Alphaproteobacteria</taxon>
        <taxon>Hyphomicrobiales</taxon>
        <taxon>Chelatococcaceae</taxon>
        <taxon>Camelimonas</taxon>
    </lineage>
</organism>
<name>A0A4R2GRE5_9HYPH</name>
<evidence type="ECO:0000313" key="1">
    <source>
        <dbReference type="EMBL" id="TCO12366.1"/>
    </source>
</evidence>
<evidence type="ECO:0008006" key="3">
    <source>
        <dbReference type="Google" id="ProtNLM"/>
    </source>
</evidence>
<gene>
    <name evidence="1" type="ORF">EV666_10911</name>
</gene>
<sequence length="124" mass="13055">MRKALVLIGISIGVAACNTGKTESVIGPTGTQVHTTKCSQSSTQCFAVANATCRGPYSVVDSYSKAGGLLADIAPGPVTWYYMTYQCGPSNGVFPQFPQRGRDYTPPSITQCNRSGNSASCITY</sequence>
<comment type="caution">
    <text evidence="1">The sequence shown here is derived from an EMBL/GenBank/DDBJ whole genome shotgun (WGS) entry which is preliminary data.</text>
</comment>
<proteinExistence type="predicted"/>
<keyword evidence="2" id="KW-1185">Reference proteome</keyword>
<accession>A0A4R2GRE5</accession>
<protein>
    <recommendedName>
        <fullName evidence="3">Lipoprotein</fullName>
    </recommendedName>
</protein>